<sequence>MKKRKRIWMISMVLAITAAHGTILAEAQETEGSVEAITQTTEDGTELDTKILMETVKEHIDLPKETEQVSGCKPTEDAVKKGSVQQVKQVQKPVKKTADGQTLLDVSKGNITIKSSGATGGGYKQ</sequence>
<dbReference type="RefSeq" id="WP_156340656.1">
    <property type="nucleotide sequence ID" value="NZ_CACRSQ010000007.1"/>
</dbReference>
<dbReference type="AlphaFoldDB" id="A0A6N2VNC8"/>
<gene>
    <name evidence="1" type="ORF">ACLFYP115_02644</name>
</gene>
<name>A0A6N2VNC8_9FIRM</name>
<accession>A0A6N2VNC8</accession>
<dbReference type="EMBL" id="CACRSQ010000007">
    <property type="protein sequence ID" value="VYT31490.1"/>
    <property type="molecule type" value="Genomic_DNA"/>
</dbReference>
<evidence type="ECO:0000313" key="1">
    <source>
        <dbReference type="EMBL" id="VYT31490.1"/>
    </source>
</evidence>
<proteinExistence type="predicted"/>
<reference evidence="1" key="1">
    <citation type="submission" date="2019-11" db="EMBL/GenBank/DDBJ databases">
        <authorList>
            <person name="Feng L."/>
        </authorList>
    </citation>
    <scope>NUCLEOTIDE SEQUENCE</scope>
    <source>
        <strain evidence="1">AcaccaeLFYP115</strain>
    </source>
</reference>
<organism evidence="1">
    <name type="scientific">Anaerostipes caccae</name>
    <dbReference type="NCBI Taxonomy" id="105841"/>
    <lineage>
        <taxon>Bacteria</taxon>
        <taxon>Bacillati</taxon>
        <taxon>Bacillota</taxon>
        <taxon>Clostridia</taxon>
        <taxon>Lachnospirales</taxon>
        <taxon>Lachnospiraceae</taxon>
        <taxon>Anaerostipes</taxon>
    </lineage>
</organism>
<protein>
    <submittedName>
        <fullName evidence="1">Uncharacterized protein</fullName>
    </submittedName>
</protein>